<feature type="compositionally biased region" description="Low complexity" evidence="1">
    <location>
        <begin position="215"/>
        <end position="232"/>
    </location>
</feature>
<evidence type="ECO:0000256" key="1">
    <source>
        <dbReference type="SAM" id="MobiDB-lite"/>
    </source>
</evidence>
<dbReference type="PANTHER" id="PTHR24118">
    <property type="entry name" value="POTE ANKYRIN DOMAIN"/>
    <property type="match status" value="1"/>
</dbReference>
<name>A0A3N4KLG9_9PEZI</name>
<proteinExistence type="predicted"/>
<dbReference type="Pfam" id="PF12796">
    <property type="entry name" value="Ank_2"/>
    <property type="match status" value="1"/>
</dbReference>
<evidence type="ECO:0000313" key="2">
    <source>
        <dbReference type="EMBL" id="RPB06635.1"/>
    </source>
</evidence>
<dbReference type="InterPro" id="IPR002110">
    <property type="entry name" value="Ankyrin_rpt"/>
</dbReference>
<sequence length="416" mass="44072">MAARCGLTTVVEKLLTRKDIEINAKDTQQRTAFSTALENKNQEIIIYLLNDQRLEFDDEKLGEYISETPLLLCEVVRLKADVAVGTLLKRPDIGNQLNAADTYGDRPVSIAVSSGDVELVRMLLRLENEGVETNFQNSEHNTPLMIAVRLQKLDIVELLLECESVKVDKTVLSIETSPDIKKLLKDHSRGTNKAKAKTPAPEPTTAQAQGASTNPQQGSSSRPPSREPQVSSTQAASDTQVTPDGKTKPPAKESSSGRILRHLGLSGGVNLSNKAKRASVVAGGRTNTSTSVPPPSAGGSTAKEKMANTPPNVVPGTIQPPVPKNNRVERAESSRIPGVGPSNEPYISQEPGSSTGMQAQTTDTGTGAPNGQVASSNSSSTSNSTDGAVLPHSIERGDGATENDSPRSSSDHTSVE</sequence>
<feature type="region of interest" description="Disordered" evidence="1">
    <location>
        <begin position="183"/>
        <end position="416"/>
    </location>
</feature>
<organism evidence="2 3">
    <name type="scientific">Morchella conica CCBAS932</name>
    <dbReference type="NCBI Taxonomy" id="1392247"/>
    <lineage>
        <taxon>Eukaryota</taxon>
        <taxon>Fungi</taxon>
        <taxon>Dikarya</taxon>
        <taxon>Ascomycota</taxon>
        <taxon>Pezizomycotina</taxon>
        <taxon>Pezizomycetes</taxon>
        <taxon>Pezizales</taxon>
        <taxon>Morchellaceae</taxon>
        <taxon>Morchella</taxon>
    </lineage>
</organism>
<gene>
    <name evidence="2" type="ORF">P167DRAFT_514402</name>
</gene>
<dbReference type="InterPro" id="IPR036770">
    <property type="entry name" value="Ankyrin_rpt-contain_sf"/>
</dbReference>
<feature type="compositionally biased region" description="Polar residues" evidence="1">
    <location>
        <begin position="350"/>
        <end position="374"/>
    </location>
</feature>
<dbReference type="AlphaFoldDB" id="A0A3N4KLG9"/>
<dbReference type="STRING" id="1392247.A0A3N4KLG9"/>
<dbReference type="PANTHER" id="PTHR24118:SF99">
    <property type="entry name" value="POTE ANKYRIN DOMAIN FAMILY MEMBER 3C-RELATED"/>
    <property type="match status" value="1"/>
</dbReference>
<feature type="compositionally biased region" description="Polar residues" evidence="1">
    <location>
        <begin position="204"/>
        <end position="214"/>
    </location>
</feature>
<keyword evidence="3" id="KW-1185">Reference proteome</keyword>
<dbReference type="EMBL" id="ML119252">
    <property type="protein sequence ID" value="RPB06635.1"/>
    <property type="molecule type" value="Genomic_DNA"/>
</dbReference>
<dbReference type="Gene3D" id="1.25.40.20">
    <property type="entry name" value="Ankyrin repeat-containing domain"/>
    <property type="match status" value="2"/>
</dbReference>
<evidence type="ECO:0000313" key="3">
    <source>
        <dbReference type="Proteomes" id="UP000277580"/>
    </source>
</evidence>
<dbReference type="OrthoDB" id="341259at2759"/>
<dbReference type="SMART" id="SM00248">
    <property type="entry name" value="ANK"/>
    <property type="match status" value="3"/>
</dbReference>
<protein>
    <submittedName>
        <fullName evidence="2">Ankyrin</fullName>
    </submittedName>
</protein>
<dbReference type="InParanoid" id="A0A3N4KLG9"/>
<feature type="compositionally biased region" description="Low complexity" evidence="1">
    <location>
        <begin position="375"/>
        <end position="385"/>
    </location>
</feature>
<dbReference type="Proteomes" id="UP000277580">
    <property type="component" value="Unassembled WGS sequence"/>
</dbReference>
<reference evidence="2 3" key="1">
    <citation type="journal article" date="2018" name="Nat. Ecol. Evol.">
        <title>Pezizomycetes genomes reveal the molecular basis of ectomycorrhizal truffle lifestyle.</title>
        <authorList>
            <person name="Murat C."/>
            <person name="Payen T."/>
            <person name="Noel B."/>
            <person name="Kuo A."/>
            <person name="Morin E."/>
            <person name="Chen J."/>
            <person name="Kohler A."/>
            <person name="Krizsan K."/>
            <person name="Balestrini R."/>
            <person name="Da Silva C."/>
            <person name="Montanini B."/>
            <person name="Hainaut M."/>
            <person name="Levati E."/>
            <person name="Barry K.W."/>
            <person name="Belfiori B."/>
            <person name="Cichocki N."/>
            <person name="Clum A."/>
            <person name="Dockter R.B."/>
            <person name="Fauchery L."/>
            <person name="Guy J."/>
            <person name="Iotti M."/>
            <person name="Le Tacon F."/>
            <person name="Lindquist E.A."/>
            <person name="Lipzen A."/>
            <person name="Malagnac F."/>
            <person name="Mello A."/>
            <person name="Molinier V."/>
            <person name="Miyauchi S."/>
            <person name="Poulain J."/>
            <person name="Riccioni C."/>
            <person name="Rubini A."/>
            <person name="Sitrit Y."/>
            <person name="Splivallo R."/>
            <person name="Traeger S."/>
            <person name="Wang M."/>
            <person name="Zifcakova L."/>
            <person name="Wipf D."/>
            <person name="Zambonelli A."/>
            <person name="Paolocci F."/>
            <person name="Nowrousian M."/>
            <person name="Ottonello S."/>
            <person name="Baldrian P."/>
            <person name="Spatafora J.W."/>
            <person name="Henrissat B."/>
            <person name="Nagy L.G."/>
            <person name="Aury J.M."/>
            <person name="Wincker P."/>
            <person name="Grigoriev I.V."/>
            <person name="Bonfante P."/>
            <person name="Martin F.M."/>
        </authorList>
    </citation>
    <scope>NUCLEOTIDE SEQUENCE [LARGE SCALE GENOMIC DNA]</scope>
    <source>
        <strain evidence="2 3">CCBAS932</strain>
    </source>
</reference>
<accession>A0A3N4KLG9</accession>
<dbReference type="SUPFAM" id="SSF48403">
    <property type="entry name" value="Ankyrin repeat"/>
    <property type="match status" value="1"/>
</dbReference>
<feature type="compositionally biased region" description="Polar residues" evidence="1">
    <location>
        <begin position="233"/>
        <end position="242"/>
    </location>
</feature>